<dbReference type="AlphaFoldDB" id="A0AAN0MIJ2"/>
<evidence type="ECO:0000256" key="15">
    <source>
        <dbReference type="RuleBase" id="RU003848"/>
    </source>
</evidence>
<dbReference type="GO" id="GO:0046961">
    <property type="term" value="F:proton-transporting ATPase activity, rotational mechanism"/>
    <property type="evidence" value="ECO:0007669"/>
    <property type="project" value="TreeGrafter"/>
</dbReference>
<evidence type="ECO:0000256" key="1">
    <source>
        <dbReference type="ARBA" id="ARBA00004162"/>
    </source>
</evidence>
<comment type="similarity">
    <text evidence="2 14 15">Belongs to the ATPase B chain family.</text>
</comment>
<evidence type="ECO:0000313" key="17">
    <source>
        <dbReference type="EMBL" id="BEH03507.1"/>
    </source>
</evidence>
<dbReference type="GO" id="GO:0045259">
    <property type="term" value="C:proton-transporting ATP synthase complex"/>
    <property type="evidence" value="ECO:0007669"/>
    <property type="project" value="UniProtKB-KW"/>
</dbReference>
<organism evidence="17 18">
    <name type="scientific">Brooklawnia propionicigenes</name>
    <dbReference type="NCBI Taxonomy" id="3041175"/>
    <lineage>
        <taxon>Bacteria</taxon>
        <taxon>Bacillati</taxon>
        <taxon>Actinomycetota</taxon>
        <taxon>Actinomycetes</taxon>
        <taxon>Propionibacteriales</taxon>
        <taxon>Propionibacteriaceae</taxon>
        <taxon>Brooklawnia</taxon>
    </lineage>
</organism>
<proteinExistence type="inferred from homology"/>
<keyword evidence="7 14" id="KW-0375">Hydrogen ion transport</keyword>
<evidence type="ECO:0000256" key="16">
    <source>
        <dbReference type="SAM" id="Coils"/>
    </source>
</evidence>
<evidence type="ECO:0000256" key="14">
    <source>
        <dbReference type="HAMAP-Rule" id="MF_01398"/>
    </source>
</evidence>
<dbReference type="Proteomes" id="UP001431656">
    <property type="component" value="Chromosome"/>
</dbReference>
<dbReference type="Pfam" id="PF00430">
    <property type="entry name" value="ATP-synt_B"/>
    <property type="match status" value="1"/>
</dbReference>
<protein>
    <recommendedName>
        <fullName evidence="14">ATP synthase subunit b</fullName>
    </recommendedName>
    <alternativeName>
        <fullName evidence="14">ATP synthase F(0) sector subunit b</fullName>
    </alternativeName>
    <alternativeName>
        <fullName evidence="14">ATPase subunit I</fullName>
    </alternativeName>
    <alternativeName>
        <fullName evidence="14">F-type ATPase subunit b</fullName>
        <shortName evidence="14">F-ATPase subunit b</shortName>
    </alternativeName>
</protein>
<evidence type="ECO:0000256" key="9">
    <source>
        <dbReference type="ARBA" id="ARBA00023065"/>
    </source>
</evidence>
<evidence type="ECO:0000256" key="11">
    <source>
        <dbReference type="ARBA" id="ARBA00023310"/>
    </source>
</evidence>
<dbReference type="NCBIfam" id="TIGR01144">
    <property type="entry name" value="ATP_synt_b"/>
    <property type="match status" value="1"/>
</dbReference>
<evidence type="ECO:0000256" key="2">
    <source>
        <dbReference type="ARBA" id="ARBA00005513"/>
    </source>
</evidence>
<accession>A0AAN0MIJ2</accession>
<keyword evidence="5 14" id="KW-0138">CF(0)</keyword>
<comment type="subcellular location">
    <subcellularLocation>
        <location evidence="1 14">Cell membrane</location>
        <topology evidence="1 14">Single-pass membrane protein</topology>
    </subcellularLocation>
</comment>
<comment type="function">
    <text evidence="14">Component of the F(0) channel, it forms part of the peripheral stalk, linking F(1) to F(0).</text>
</comment>
<gene>
    <name evidence="14" type="primary">atpF</name>
    <name evidence="17" type="ORF">brsh051_27880</name>
</gene>
<dbReference type="HAMAP" id="MF_01398">
    <property type="entry name" value="ATP_synth_b_bprime"/>
    <property type="match status" value="1"/>
</dbReference>
<keyword evidence="16" id="KW-0175">Coiled coil</keyword>
<keyword evidence="10 14" id="KW-0472">Membrane</keyword>
<evidence type="ECO:0000256" key="10">
    <source>
        <dbReference type="ARBA" id="ARBA00023136"/>
    </source>
</evidence>
<dbReference type="InterPro" id="IPR050059">
    <property type="entry name" value="ATP_synthase_B_chain"/>
</dbReference>
<comment type="subunit">
    <text evidence="13 14">F-type ATPases have 2 components, F(1) - the catalytic core - and F(0) - the membrane proton channel. F(1) has five subunits: alpha(3), beta(3), gamma(1), delta(1), epsilon(1). F(0) has three main subunits: a(1), b(2) and c(10-14). The alpha and beta chains form an alternating ring which encloses part of the gamma chain. F(1) is attached to F(0) by a central stalk formed by the gamma and epsilon chains, while a peripheral stalk is formed by the delta and b chains.</text>
</comment>
<keyword evidence="4 14" id="KW-1003">Cell membrane</keyword>
<keyword evidence="6 14" id="KW-0812">Transmembrane</keyword>
<keyword evidence="11 14" id="KW-0066">ATP synthesis</keyword>
<dbReference type="KEGG" id="broo:brsh051_27880"/>
<sequence length="199" mass="21862">MIGVGLIPMEFSLGPLAPEHLEEFIVGLVLAIIVAVGVQKIAVPKFEQMFNERANAIEGGINRAQVIQQEAEETKRHYQEQLAQSREEAAALREQARAQGQQIIADARKEAEAEAERIRRSAELHLRNERDQAYNALRSDIGRLAVQLSERVVGESLSDSQAVGRTVDRFLAELDAQPSRVVPDYVPDSLAGPEGAGTQ</sequence>
<keyword evidence="18" id="KW-1185">Reference proteome</keyword>
<evidence type="ECO:0000256" key="12">
    <source>
        <dbReference type="ARBA" id="ARBA00025198"/>
    </source>
</evidence>
<evidence type="ECO:0000256" key="5">
    <source>
        <dbReference type="ARBA" id="ARBA00022547"/>
    </source>
</evidence>
<evidence type="ECO:0000256" key="6">
    <source>
        <dbReference type="ARBA" id="ARBA00022692"/>
    </source>
</evidence>
<evidence type="ECO:0000256" key="4">
    <source>
        <dbReference type="ARBA" id="ARBA00022475"/>
    </source>
</evidence>
<evidence type="ECO:0000256" key="7">
    <source>
        <dbReference type="ARBA" id="ARBA00022781"/>
    </source>
</evidence>
<keyword evidence="8 14" id="KW-1133">Transmembrane helix</keyword>
<dbReference type="EMBL" id="AP028056">
    <property type="protein sequence ID" value="BEH03507.1"/>
    <property type="molecule type" value="Genomic_DNA"/>
</dbReference>
<reference evidence="17" key="1">
    <citation type="journal article" date="2024" name="Int. J. Syst. Evol. Microbiol.">
        <title>Brooklawnia propionicigenes sp. nov., a facultatively anaerobic, propionate-producing bacterium isolated from a methanogenic reactor treating waste from cattle farms.</title>
        <authorList>
            <person name="Akita Y."/>
            <person name="Ueki A."/>
            <person name="Tonouchi A."/>
            <person name="Sugawara Y."/>
            <person name="Honma S."/>
            <person name="Kaku N."/>
            <person name="Ueki K."/>
        </authorList>
    </citation>
    <scope>NUCLEOTIDE SEQUENCE</scope>
    <source>
        <strain evidence="17">SH051</strain>
    </source>
</reference>
<evidence type="ECO:0000313" key="18">
    <source>
        <dbReference type="Proteomes" id="UP001431656"/>
    </source>
</evidence>
<dbReference type="InterPro" id="IPR005864">
    <property type="entry name" value="ATP_synth_F0_bsu_bac"/>
</dbReference>
<dbReference type="PANTHER" id="PTHR33445">
    <property type="entry name" value="ATP SYNTHASE SUBUNIT B', CHLOROPLASTIC"/>
    <property type="match status" value="1"/>
</dbReference>
<comment type="function">
    <text evidence="12 14">F(1)F(0) ATP synthase produces ATP from ADP in the presence of a proton or sodium gradient. F-type ATPases consist of two structural domains, F(1) containing the extramembraneous catalytic core and F(0) containing the membrane proton channel, linked together by a central stalk and a peripheral stalk. During catalysis, ATP synthesis in the catalytic domain of F(1) is coupled via a rotary mechanism of the central stalk subunits to proton translocation.</text>
</comment>
<evidence type="ECO:0000256" key="13">
    <source>
        <dbReference type="ARBA" id="ARBA00025830"/>
    </source>
</evidence>
<keyword evidence="3 14" id="KW-0813">Transport</keyword>
<dbReference type="CDD" id="cd06503">
    <property type="entry name" value="ATP-synt_Fo_b"/>
    <property type="match status" value="1"/>
</dbReference>
<dbReference type="GO" id="GO:0046933">
    <property type="term" value="F:proton-transporting ATP synthase activity, rotational mechanism"/>
    <property type="evidence" value="ECO:0007669"/>
    <property type="project" value="UniProtKB-UniRule"/>
</dbReference>
<dbReference type="Gene3D" id="1.20.5.620">
    <property type="entry name" value="F1F0 ATP synthase subunit B, membrane domain"/>
    <property type="match status" value="1"/>
</dbReference>
<dbReference type="InterPro" id="IPR002146">
    <property type="entry name" value="ATP_synth_b/b'su_bac/chlpt"/>
</dbReference>
<evidence type="ECO:0000256" key="8">
    <source>
        <dbReference type="ARBA" id="ARBA00022989"/>
    </source>
</evidence>
<dbReference type="InterPro" id="IPR028987">
    <property type="entry name" value="ATP_synth_B-like_membr_sf"/>
</dbReference>
<feature type="coiled-coil region" evidence="16">
    <location>
        <begin position="61"/>
        <end position="128"/>
    </location>
</feature>
<evidence type="ECO:0000256" key="3">
    <source>
        <dbReference type="ARBA" id="ARBA00022448"/>
    </source>
</evidence>
<name>A0AAN0MIJ2_9ACTN</name>
<dbReference type="PANTHER" id="PTHR33445:SF1">
    <property type="entry name" value="ATP SYNTHASE SUBUNIT B"/>
    <property type="match status" value="1"/>
</dbReference>
<dbReference type="GO" id="GO:0005886">
    <property type="term" value="C:plasma membrane"/>
    <property type="evidence" value="ECO:0007669"/>
    <property type="project" value="UniProtKB-SubCell"/>
</dbReference>
<dbReference type="NCBIfam" id="NF004412">
    <property type="entry name" value="PRK05759.1-3"/>
    <property type="match status" value="1"/>
</dbReference>
<keyword evidence="9 14" id="KW-0406">Ion transport</keyword>
<dbReference type="SUPFAM" id="SSF81573">
    <property type="entry name" value="F1F0 ATP synthase subunit B, membrane domain"/>
    <property type="match status" value="1"/>
</dbReference>